<proteinExistence type="predicted"/>
<comment type="caution">
    <text evidence="9">The sequence shown here is derived from an EMBL/GenBank/DDBJ whole genome shotgun (WGS) entry which is preliminary data.</text>
</comment>
<dbReference type="InterPro" id="IPR009057">
    <property type="entry name" value="Homeodomain-like_sf"/>
</dbReference>
<keyword evidence="3 5" id="KW-0371">Homeobox</keyword>
<evidence type="ECO:0000256" key="2">
    <source>
        <dbReference type="ARBA" id="ARBA00023125"/>
    </source>
</evidence>
<dbReference type="OrthoDB" id="6159439at2759"/>
<name>A0A4S2LGV3_OPIFE</name>
<evidence type="ECO:0000256" key="7">
    <source>
        <dbReference type="SAM" id="MobiDB-lite"/>
    </source>
</evidence>
<gene>
    <name evidence="9" type="ORF">CRM22_008759</name>
</gene>
<feature type="domain" description="Homeobox" evidence="8">
    <location>
        <begin position="263"/>
        <end position="323"/>
    </location>
</feature>
<organism evidence="9 10">
    <name type="scientific">Opisthorchis felineus</name>
    <dbReference type="NCBI Taxonomy" id="147828"/>
    <lineage>
        <taxon>Eukaryota</taxon>
        <taxon>Metazoa</taxon>
        <taxon>Spiralia</taxon>
        <taxon>Lophotrochozoa</taxon>
        <taxon>Platyhelminthes</taxon>
        <taxon>Trematoda</taxon>
        <taxon>Digenea</taxon>
        <taxon>Opisthorchiida</taxon>
        <taxon>Opisthorchiata</taxon>
        <taxon>Opisthorchiidae</taxon>
        <taxon>Opisthorchis</taxon>
    </lineage>
</organism>
<dbReference type="EMBL" id="SJOL01008619">
    <property type="protein sequence ID" value="TGZ60059.1"/>
    <property type="molecule type" value="Genomic_DNA"/>
</dbReference>
<dbReference type="InterPro" id="IPR001356">
    <property type="entry name" value="HD"/>
</dbReference>
<evidence type="ECO:0000256" key="1">
    <source>
        <dbReference type="ARBA" id="ARBA00004123"/>
    </source>
</evidence>
<dbReference type="InterPro" id="IPR020479">
    <property type="entry name" value="HD_metazoa"/>
</dbReference>
<dbReference type="Proteomes" id="UP000308267">
    <property type="component" value="Unassembled WGS sequence"/>
</dbReference>
<protein>
    <recommendedName>
        <fullName evidence="8">Homeobox domain-containing protein</fullName>
    </recommendedName>
</protein>
<keyword evidence="10" id="KW-1185">Reference proteome</keyword>
<comment type="subcellular location">
    <subcellularLocation>
        <location evidence="1 5 6">Nucleus</location>
    </subcellularLocation>
</comment>
<dbReference type="SMART" id="SM00389">
    <property type="entry name" value="HOX"/>
    <property type="match status" value="1"/>
</dbReference>
<dbReference type="SUPFAM" id="SSF46689">
    <property type="entry name" value="Homeodomain-like"/>
    <property type="match status" value="1"/>
</dbReference>
<keyword evidence="2 5" id="KW-0238">DNA-binding</keyword>
<keyword evidence="4 5" id="KW-0539">Nucleus</keyword>
<evidence type="ECO:0000256" key="6">
    <source>
        <dbReference type="RuleBase" id="RU000682"/>
    </source>
</evidence>
<dbReference type="InterPro" id="IPR017970">
    <property type="entry name" value="Homeobox_CS"/>
</dbReference>
<feature type="region of interest" description="Disordered" evidence="7">
    <location>
        <begin position="194"/>
        <end position="218"/>
    </location>
</feature>
<dbReference type="InterPro" id="IPR050848">
    <property type="entry name" value="Homeobox_TF"/>
</dbReference>
<evidence type="ECO:0000259" key="8">
    <source>
        <dbReference type="PROSITE" id="PS50071"/>
    </source>
</evidence>
<reference evidence="9 10" key="1">
    <citation type="journal article" date="2019" name="BMC Genomics">
        <title>New insights from Opisthorchis felineus genome: update on genomics of the epidemiologically important liver flukes.</title>
        <authorList>
            <person name="Ershov N.I."/>
            <person name="Mordvinov V.A."/>
            <person name="Prokhortchouk E.B."/>
            <person name="Pakharukova M.Y."/>
            <person name="Gunbin K.V."/>
            <person name="Ustyantsev K."/>
            <person name="Genaev M.A."/>
            <person name="Blinov A.G."/>
            <person name="Mazur A."/>
            <person name="Boulygina E."/>
            <person name="Tsygankova S."/>
            <person name="Khrameeva E."/>
            <person name="Chekanov N."/>
            <person name="Fan G."/>
            <person name="Xiao A."/>
            <person name="Zhang H."/>
            <person name="Xu X."/>
            <person name="Yang H."/>
            <person name="Solovyev V."/>
            <person name="Lee S.M."/>
            <person name="Liu X."/>
            <person name="Afonnikov D.A."/>
            <person name="Skryabin K.G."/>
        </authorList>
    </citation>
    <scope>NUCLEOTIDE SEQUENCE [LARGE SCALE GENOMIC DNA]</scope>
    <source>
        <strain evidence="9">AK-0245</strain>
        <tissue evidence="9">Whole organism</tissue>
    </source>
</reference>
<dbReference type="Gene3D" id="1.10.10.60">
    <property type="entry name" value="Homeodomain-like"/>
    <property type="match status" value="1"/>
</dbReference>
<dbReference type="PANTHER" id="PTHR24333">
    <property type="entry name" value="HOMEO BOX HB9 LIKE A-RELATED"/>
    <property type="match status" value="1"/>
</dbReference>
<dbReference type="PANTHER" id="PTHR24333:SF8">
    <property type="entry name" value="HOMEOBOX PROTEIN CEH-62"/>
    <property type="match status" value="1"/>
</dbReference>
<dbReference type="PRINTS" id="PR00024">
    <property type="entry name" value="HOMEOBOX"/>
</dbReference>
<dbReference type="STRING" id="147828.A0A4S2LGV3"/>
<evidence type="ECO:0000256" key="3">
    <source>
        <dbReference type="ARBA" id="ARBA00023155"/>
    </source>
</evidence>
<evidence type="ECO:0000256" key="5">
    <source>
        <dbReference type="PROSITE-ProRule" id="PRU00108"/>
    </source>
</evidence>
<accession>A0A4S2LGV3</accession>
<feature type="region of interest" description="Disordered" evidence="7">
    <location>
        <begin position="323"/>
        <end position="350"/>
    </location>
</feature>
<evidence type="ECO:0000313" key="9">
    <source>
        <dbReference type="EMBL" id="TGZ60059.1"/>
    </source>
</evidence>
<dbReference type="GO" id="GO:0000981">
    <property type="term" value="F:DNA-binding transcription factor activity, RNA polymerase II-specific"/>
    <property type="evidence" value="ECO:0007669"/>
    <property type="project" value="InterPro"/>
</dbReference>
<dbReference type="CDD" id="cd00086">
    <property type="entry name" value="homeodomain"/>
    <property type="match status" value="1"/>
</dbReference>
<dbReference type="PROSITE" id="PS50071">
    <property type="entry name" value="HOMEOBOX_2"/>
    <property type="match status" value="1"/>
</dbReference>
<dbReference type="GO" id="GO:0003677">
    <property type="term" value="F:DNA binding"/>
    <property type="evidence" value="ECO:0007669"/>
    <property type="project" value="UniProtKB-UniRule"/>
</dbReference>
<evidence type="ECO:0000313" key="10">
    <source>
        <dbReference type="Proteomes" id="UP000308267"/>
    </source>
</evidence>
<sequence length="503" mass="56558">MHDGDIIVRSGKVLHSVISHHRNIPRIRGWKGNRVEKAEIRLNLLIRMEPKNTKPVTPGVKVASSFSIRQLLCLSEPPFDCERPTNLYCSKKQPTSNESFTRGEVLDEPPPEPVIEHTSSSCCPPELLSRFVSFIQQQQQQQEHSEKDYLLTSRPFMHHLWRFSELFGTDDACLENYYSKRNLGPPTTFVSLQNGDGSVKASRQSSGHKTSGGLDATRCNPNILTGTVPESAADDLPPFFLHSNASTYASIPIFSRETSGKQYRRRKARTVFSDHQLLGLEHRFESQHYLSTPERIELANRLSLSETQVKTWFQNRRMKHKKMKRSYVSSGQDTQQSLPLSGKRDGNTNYPATCGTNSTCSGTEDLEYERTRKVENFLCLPPSPTLSATASETYVNLEAVQSETWRAKRQIGIDALCNPPSKKESKSLVASSEADVPIPIKCRISKYESAQPGKDLMTSCGVTRDDSDFDDIKSSVFNPKFLMQHYFLNCPISWGGVTNLSSG</sequence>
<dbReference type="GO" id="GO:0005634">
    <property type="term" value="C:nucleus"/>
    <property type="evidence" value="ECO:0007669"/>
    <property type="project" value="UniProtKB-SubCell"/>
</dbReference>
<feature type="compositionally biased region" description="Polar residues" evidence="7">
    <location>
        <begin position="194"/>
        <end position="209"/>
    </location>
</feature>
<feature type="DNA-binding region" description="Homeobox" evidence="5">
    <location>
        <begin position="265"/>
        <end position="324"/>
    </location>
</feature>
<evidence type="ECO:0000256" key="4">
    <source>
        <dbReference type="ARBA" id="ARBA00023242"/>
    </source>
</evidence>
<dbReference type="AlphaFoldDB" id="A0A4S2LGV3"/>
<dbReference type="PROSITE" id="PS00027">
    <property type="entry name" value="HOMEOBOX_1"/>
    <property type="match status" value="1"/>
</dbReference>
<dbReference type="Pfam" id="PF00046">
    <property type="entry name" value="Homeodomain"/>
    <property type="match status" value="1"/>
</dbReference>
<feature type="compositionally biased region" description="Polar residues" evidence="7">
    <location>
        <begin position="327"/>
        <end position="339"/>
    </location>
</feature>